<gene>
    <name evidence="1" type="ORF">RHSIM_Rhsim10G0172100</name>
</gene>
<keyword evidence="2" id="KW-1185">Reference proteome</keyword>
<reference evidence="1" key="1">
    <citation type="submission" date="2019-11" db="EMBL/GenBank/DDBJ databases">
        <authorList>
            <person name="Liu Y."/>
            <person name="Hou J."/>
            <person name="Li T.-Q."/>
            <person name="Guan C.-H."/>
            <person name="Wu X."/>
            <person name="Wu H.-Z."/>
            <person name="Ling F."/>
            <person name="Zhang R."/>
            <person name="Shi X.-G."/>
            <person name="Ren J.-P."/>
            <person name="Chen E.-F."/>
            <person name="Sun J.-M."/>
        </authorList>
    </citation>
    <scope>NUCLEOTIDE SEQUENCE</scope>
    <source>
        <strain evidence="1">Adult_tree_wgs_1</strain>
        <tissue evidence="1">Leaves</tissue>
    </source>
</reference>
<dbReference type="AlphaFoldDB" id="A0A834LCY6"/>
<dbReference type="EMBL" id="WJXA01000010">
    <property type="protein sequence ID" value="KAF7129541.1"/>
    <property type="molecule type" value="Genomic_DNA"/>
</dbReference>
<evidence type="ECO:0000313" key="2">
    <source>
        <dbReference type="Proteomes" id="UP000626092"/>
    </source>
</evidence>
<name>A0A834LCY6_RHOSS</name>
<dbReference type="Proteomes" id="UP000626092">
    <property type="component" value="Unassembled WGS sequence"/>
</dbReference>
<evidence type="ECO:0000313" key="1">
    <source>
        <dbReference type="EMBL" id="KAF7129541.1"/>
    </source>
</evidence>
<protein>
    <submittedName>
        <fullName evidence="1">Uncharacterized protein</fullName>
    </submittedName>
</protein>
<accession>A0A834LCY6</accession>
<sequence>MKLYYFDGGGAKGLVGIDGITVGILGMAGSGGSVIFGSVGMLGRGGNAAGCGKVCGAVGSVGRVVAGNGGSAAGWGMVGIGGSAAGLGRVGRAVGGSVGSDGIAGCVCNRLRAAIVTWTLESENAMTRERRRQREKVVKLSRSWMGMGCS</sequence>
<proteinExistence type="predicted"/>
<organism evidence="1 2">
    <name type="scientific">Rhododendron simsii</name>
    <name type="common">Sims's rhododendron</name>
    <dbReference type="NCBI Taxonomy" id="118357"/>
    <lineage>
        <taxon>Eukaryota</taxon>
        <taxon>Viridiplantae</taxon>
        <taxon>Streptophyta</taxon>
        <taxon>Embryophyta</taxon>
        <taxon>Tracheophyta</taxon>
        <taxon>Spermatophyta</taxon>
        <taxon>Magnoliopsida</taxon>
        <taxon>eudicotyledons</taxon>
        <taxon>Gunneridae</taxon>
        <taxon>Pentapetalae</taxon>
        <taxon>asterids</taxon>
        <taxon>Ericales</taxon>
        <taxon>Ericaceae</taxon>
        <taxon>Ericoideae</taxon>
        <taxon>Rhodoreae</taxon>
        <taxon>Rhododendron</taxon>
    </lineage>
</organism>
<comment type="caution">
    <text evidence="1">The sequence shown here is derived from an EMBL/GenBank/DDBJ whole genome shotgun (WGS) entry which is preliminary data.</text>
</comment>